<keyword evidence="1" id="KW-0732">Signal</keyword>
<comment type="caution">
    <text evidence="2">The sequence shown here is derived from an EMBL/GenBank/DDBJ whole genome shotgun (WGS) entry which is preliminary data.</text>
</comment>
<keyword evidence="3" id="KW-1185">Reference proteome</keyword>
<name>A0AAE0FKJ7_9CHLO</name>
<accession>A0AAE0FKJ7</accession>
<dbReference type="EMBL" id="LGRX02016879">
    <property type="protein sequence ID" value="KAK3261458.1"/>
    <property type="molecule type" value="Genomic_DNA"/>
</dbReference>
<gene>
    <name evidence="2" type="ORF">CYMTET_29631</name>
</gene>
<dbReference type="AlphaFoldDB" id="A0AAE0FKJ7"/>
<feature type="chain" id="PRO_5041943289" description="Secreted protein" evidence="1">
    <location>
        <begin position="26"/>
        <end position="108"/>
    </location>
</feature>
<reference evidence="2 3" key="1">
    <citation type="journal article" date="2015" name="Genome Biol. Evol.">
        <title>Comparative Genomics of a Bacterivorous Green Alga Reveals Evolutionary Causalities and Consequences of Phago-Mixotrophic Mode of Nutrition.</title>
        <authorList>
            <person name="Burns J.A."/>
            <person name="Paasch A."/>
            <person name="Narechania A."/>
            <person name="Kim E."/>
        </authorList>
    </citation>
    <scope>NUCLEOTIDE SEQUENCE [LARGE SCALE GENOMIC DNA]</scope>
    <source>
        <strain evidence="2 3">PLY_AMNH</strain>
    </source>
</reference>
<sequence>NARTRVGPAMLGLVLALLRHRTAPAYRWSIEEEKLQCRCIRVRQCRAQHEALDHHIFSVGGVLSDIGPGHTYQFPLSLHAFNISIVHLMHPRKNTPLVSERQRDVQTS</sequence>
<evidence type="ECO:0000313" key="3">
    <source>
        <dbReference type="Proteomes" id="UP001190700"/>
    </source>
</evidence>
<feature type="non-terminal residue" evidence="2">
    <location>
        <position position="1"/>
    </location>
</feature>
<feature type="signal peptide" evidence="1">
    <location>
        <begin position="1"/>
        <end position="25"/>
    </location>
</feature>
<evidence type="ECO:0000256" key="1">
    <source>
        <dbReference type="SAM" id="SignalP"/>
    </source>
</evidence>
<evidence type="ECO:0008006" key="4">
    <source>
        <dbReference type="Google" id="ProtNLM"/>
    </source>
</evidence>
<dbReference type="Proteomes" id="UP001190700">
    <property type="component" value="Unassembled WGS sequence"/>
</dbReference>
<protein>
    <recommendedName>
        <fullName evidence="4">Secreted protein</fullName>
    </recommendedName>
</protein>
<proteinExistence type="predicted"/>
<evidence type="ECO:0000313" key="2">
    <source>
        <dbReference type="EMBL" id="KAK3261458.1"/>
    </source>
</evidence>
<organism evidence="2 3">
    <name type="scientific">Cymbomonas tetramitiformis</name>
    <dbReference type="NCBI Taxonomy" id="36881"/>
    <lineage>
        <taxon>Eukaryota</taxon>
        <taxon>Viridiplantae</taxon>
        <taxon>Chlorophyta</taxon>
        <taxon>Pyramimonadophyceae</taxon>
        <taxon>Pyramimonadales</taxon>
        <taxon>Pyramimonadaceae</taxon>
        <taxon>Cymbomonas</taxon>
    </lineage>
</organism>